<dbReference type="EMBL" id="CACVKT020008119">
    <property type="protein sequence ID" value="CAC5412967.1"/>
    <property type="molecule type" value="Genomic_DNA"/>
</dbReference>
<dbReference type="Proteomes" id="UP000507470">
    <property type="component" value="Unassembled WGS sequence"/>
</dbReference>
<name>A0A6J8DY02_MYTCO</name>
<evidence type="ECO:0000313" key="2">
    <source>
        <dbReference type="EMBL" id="CAC5412967.1"/>
    </source>
</evidence>
<protein>
    <submittedName>
        <fullName evidence="2">Uncharacterized protein</fullName>
    </submittedName>
</protein>
<reference evidence="2 3" key="1">
    <citation type="submission" date="2020-06" db="EMBL/GenBank/DDBJ databases">
        <authorList>
            <person name="Li R."/>
            <person name="Bekaert M."/>
        </authorList>
    </citation>
    <scope>NUCLEOTIDE SEQUENCE [LARGE SCALE GENOMIC DNA]</scope>
    <source>
        <strain evidence="3">wild</strain>
    </source>
</reference>
<organism evidence="2 3">
    <name type="scientific">Mytilus coruscus</name>
    <name type="common">Sea mussel</name>
    <dbReference type="NCBI Taxonomy" id="42192"/>
    <lineage>
        <taxon>Eukaryota</taxon>
        <taxon>Metazoa</taxon>
        <taxon>Spiralia</taxon>
        <taxon>Lophotrochozoa</taxon>
        <taxon>Mollusca</taxon>
        <taxon>Bivalvia</taxon>
        <taxon>Autobranchia</taxon>
        <taxon>Pteriomorphia</taxon>
        <taxon>Mytilida</taxon>
        <taxon>Mytiloidea</taxon>
        <taxon>Mytilidae</taxon>
        <taxon>Mytilinae</taxon>
        <taxon>Mytilus</taxon>
    </lineage>
</organism>
<keyword evidence="1" id="KW-0175">Coiled coil</keyword>
<keyword evidence="3" id="KW-1185">Reference proteome</keyword>
<evidence type="ECO:0000313" key="3">
    <source>
        <dbReference type="Proteomes" id="UP000507470"/>
    </source>
</evidence>
<dbReference type="OrthoDB" id="6096834at2759"/>
<proteinExistence type="predicted"/>
<sequence>MAACNSDDDTMSNGTSHHVTNALEFMTEEEGKEFQEFRRSIGIVGTFTKQMVKMAIEQLKPEFEKMAVKAAEQAFENKMTKVRELQEELNKRERELKQLRLEKKILQAKLDKERVVKSRPDSVETKEKELKRMEADISNLKMKLRKTTDDLKHEKDRLCEEEKKRLELESTLQADVERLRKELDRVKGQLGQLRSAKNVGDDETRKLRERERQLLDEMEMIRKQQPRLHKRKLFA</sequence>
<gene>
    <name evidence="2" type="ORF">MCOR_45931</name>
</gene>
<dbReference type="AlphaFoldDB" id="A0A6J8DY02"/>
<evidence type="ECO:0000256" key="1">
    <source>
        <dbReference type="SAM" id="Coils"/>
    </source>
</evidence>
<accession>A0A6J8DY02</accession>
<feature type="coiled-coil region" evidence="1">
    <location>
        <begin position="68"/>
        <end position="224"/>
    </location>
</feature>